<dbReference type="Proteomes" id="UP000586095">
    <property type="component" value="Unassembled WGS sequence"/>
</dbReference>
<organism evidence="3 4">
    <name type="scientific">Leucobacter aridicollis</name>
    <dbReference type="NCBI Taxonomy" id="283878"/>
    <lineage>
        <taxon>Bacteria</taxon>
        <taxon>Bacillati</taxon>
        <taxon>Actinomycetota</taxon>
        <taxon>Actinomycetes</taxon>
        <taxon>Micrococcales</taxon>
        <taxon>Microbacteriaceae</taxon>
        <taxon>Leucobacter</taxon>
    </lineage>
</organism>
<dbReference type="InterPro" id="IPR008988">
    <property type="entry name" value="Transcriptional_repressor_C"/>
</dbReference>
<dbReference type="SUPFAM" id="SSF50037">
    <property type="entry name" value="C-terminal domain of transcriptional repressors"/>
    <property type="match status" value="1"/>
</dbReference>
<keyword evidence="4" id="KW-1185">Reference proteome</keyword>
<dbReference type="GO" id="GO:0004077">
    <property type="term" value="F:biotin--[biotin carboxyl-carrier protein] ligase activity"/>
    <property type="evidence" value="ECO:0007669"/>
    <property type="project" value="UniProtKB-EC"/>
</dbReference>
<dbReference type="Pfam" id="PF02237">
    <property type="entry name" value="BPL_C"/>
    <property type="match status" value="1"/>
</dbReference>
<comment type="caution">
    <text evidence="3">The sequence shown here is derived from an EMBL/GenBank/DDBJ whole genome shotgun (WGS) entry which is preliminary data.</text>
</comment>
<dbReference type="Gene3D" id="3.30.930.10">
    <property type="entry name" value="Bira Bifunctional Protein, Domain 2"/>
    <property type="match status" value="1"/>
</dbReference>
<feature type="domain" description="Biotin protein ligase C-terminal" evidence="2">
    <location>
        <begin position="263"/>
        <end position="310"/>
    </location>
</feature>
<dbReference type="PANTHER" id="PTHR12835:SF5">
    <property type="entry name" value="BIOTIN--PROTEIN LIGASE"/>
    <property type="match status" value="1"/>
</dbReference>
<dbReference type="InterPro" id="IPR003142">
    <property type="entry name" value="BPL_C"/>
</dbReference>
<reference evidence="3 4" key="1">
    <citation type="submission" date="2020-07" db="EMBL/GenBank/DDBJ databases">
        <title>Sequencing the genomes of 1000 actinobacteria strains.</title>
        <authorList>
            <person name="Klenk H.-P."/>
        </authorList>
    </citation>
    <scope>NUCLEOTIDE SEQUENCE [LARGE SCALE GENOMIC DNA]</scope>
    <source>
        <strain evidence="3 4">DSM 17380</strain>
    </source>
</reference>
<name>A0A852R8Z6_9MICO</name>
<dbReference type="RefSeq" id="WP_185985871.1">
    <property type="nucleotide sequence ID" value="NZ_BAAALZ010000003.1"/>
</dbReference>
<dbReference type="EMBL" id="JACCBD010000001">
    <property type="protein sequence ID" value="NYD25370.1"/>
    <property type="molecule type" value="Genomic_DNA"/>
</dbReference>
<evidence type="ECO:0000256" key="1">
    <source>
        <dbReference type="SAM" id="MobiDB-lite"/>
    </source>
</evidence>
<dbReference type="EC" id="6.3.4.15" evidence="3"/>
<dbReference type="InterPro" id="IPR045864">
    <property type="entry name" value="aa-tRNA-synth_II/BPL/LPL"/>
</dbReference>
<dbReference type="PANTHER" id="PTHR12835">
    <property type="entry name" value="BIOTIN PROTEIN LIGASE"/>
    <property type="match status" value="1"/>
</dbReference>
<proteinExistence type="predicted"/>
<dbReference type="GO" id="GO:0005737">
    <property type="term" value="C:cytoplasm"/>
    <property type="evidence" value="ECO:0007669"/>
    <property type="project" value="TreeGrafter"/>
</dbReference>
<evidence type="ECO:0000259" key="2">
    <source>
        <dbReference type="Pfam" id="PF02237"/>
    </source>
</evidence>
<evidence type="ECO:0000313" key="4">
    <source>
        <dbReference type="Proteomes" id="UP000586095"/>
    </source>
</evidence>
<feature type="compositionally biased region" description="Basic and acidic residues" evidence="1">
    <location>
        <begin position="13"/>
        <end position="22"/>
    </location>
</feature>
<protein>
    <submittedName>
        <fullName evidence="3">BirA family biotin operon repressor/biotin-[acetyl-CoA-carboxylase] ligase</fullName>
        <ecNumber evidence="3">6.3.4.15</ecNumber>
    </submittedName>
</protein>
<sequence>MELRQTRAQQPRVEWRDESPSTNAELRELAAEADRAGAPLPHGTVLLTDNQTAGRGRLTRGWEVLPGRALAVSVLVRGYGHRDGAGAGAAAADAGGGAAAGAAAAAWGDLGPGWLPFIAGAAVNAAFQPLFTAAAARDETEAMRVGMKWPNDIHVRDEEDAVAGRTGKKLCGILCELLPDGSAIIGMGMNLLIPEWELPTERATSLLAAGADVGGAESFADPLGAELADRVVAAVTAEISRLAELAAREPEAIRIRAARHSLTLGSEVRVHLPGDEIVDGRARALADDGALIVDLPTGGTLTVNAGDVQHLR</sequence>
<evidence type="ECO:0000313" key="3">
    <source>
        <dbReference type="EMBL" id="NYD25370.1"/>
    </source>
</evidence>
<feature type="region of interest" description="Disordered" evidence="1">
    <location>
        <begin position="1"/>
        <end position="22"/>
    </location>
</feature>
<keyword evidence="3" id="KW-0436">Ligase</keyword>
<dbReference type="AlphaFoldDB" id="A0A852R8Z6"/>
<gene>
    <name evidence="3" type="ORF">BJ960_000173</name>
</gene>
<accession>A0A852R8Z6</accession>
<dbReference type="Gene3D" id="2.30.30.100">
    <property type="match status" value="1"/>
</dbReference>
<dbReference type="SUPFAM" id="SSF55681">
    <property type="entry name" value="Class II aaRS and biotin synthetases"/>
    <property type="match status" value="1"/>
</dbReference>